<comment type="subcellular location">
    <subcellularLocation>
        <location evidence="1 8">Cell membrane</location>
        <topology evidence="1 8">Multi-pass membrane protein</topology>
    </subcellularLocation>
</comment>
<evidence type="ECO:0000256" key="9">
    <source>
        <dbReference type="SAM" id="MobiDB-lite"/>
    </source>
</evidence>
<evidence type="ECO:0000256" key="6">
    <source>
        <dbReference type="ARBA" id="ARBA00022989"/>
    </source>
</evidence>
<evidence type="ECO:0000256" key="8">
    <source>
        <dbReference type="RuleBase" id="RU363032"/>
    </source>
</evidence>
<evidence type="ECO:0000256" key="3">
    <source>
        <dbReference type="ARBA" id="ARBA00022448"/>
    </source>
</evidence>
<keyword evidence="7 8" id="KW-0472">Membrane</keyword>
<gene>
    <name evidence="11" type="ORF">P3G67_34310</name>
</gene>
<dbReference type="SUPFAM" id="SSF161098">
    <property type="entry name" value="MetI-like"/>
    <property type="match status" value="1"/>
</dbReference>
<evidence type="ECO:0000313" key="11">
    <source>
        <dbReference type="EMBL" id="MDF3294192.1"/>
    </source>
</evidence>
<keyword evidence="6 8" id="KW-1133">Transmembrane helix</keyword>
<feature type="transmembrane region" description="Helical" evidence="8">
    <location>
        <begin position="108"/>
        <end position="130"/>
    </location>
</feature>
<dbReference type="PROSITE" id="PS50928">
    <property type="entry name" value="ABC_TM1"/>
    <property type="match status" value="1"/>
</dbReference>
<keyword evidence="12" id="KW-1185">Reference proteome</keyword>
<proteinExistence type="inferred from homology"/>
<evidence type="ECO:0000259" key="10">
    <source>
        <dbReference type="PROSITE" id="PS50928"/>
    </source>
</evidence>
<comment type="similarity">
    <text evidence="2">Belongs to the binding-protein-dependent transport system permease family. CysTW subfamily.</text>
</comment>
<evidence type="ECO:0000256" key="4">
    <source>
        <dbReference type="ARBA" id="ARBA00022475"/>
    </source>
</evidence>
<keyword evidence="4" id="KW-1003">Cell membrane</keyword>
<feature type="transmembrane region" description="Helical" evidence="8">
    <location>
        <begin position="137"/>
        <end position="157"/>
    </location>
</feature>
<dbReference type="Pfam" id="PF00528">
    <property type="entry name" value="BPD_transp_1"/>
    <property type="match status" value="1"/>
</dbReference>
<feature type="transmembrane region" description="Helical" evidence="8">
    <location>
        <begin position="193"/>
        <end position="216"/>
    </location>
</feature>
<feature type="transmembrane region" description="Helical" evidence="8">
    <location>
        <begin position="48"/>
        <end position="67"/>
    </location>
</feature>
<keyword evidence="5 8" id="KW-0812">Transmembrane</keyword>
<feature type="region of interest" description="Disordered" evidence="9">
    <location>
        <begin position="1"/>
        <end position="39"/>
    </location>
</feature>
<protein>
    <submittedName>
        <fullName evidence="11">ABC transporter permease</fullName>
    </submittedName>
</protein>
<dbReference type="CDD" id="cd06261">
    <property type="entry name" value="TM_PBP2"/>
    <property type="match status" value="1"/>
</dbReference>
<evidence type="ECO:0000313" key="12">
    <source>
        <dbReference type="Proteomes" id="UP001216579"/>
    </source>
</evidence>
<feature type="transmembrane region" description="Helical" evidence="8">
    <location>
        <begin position="299"/>
        <end position="319"/>
    </location>
</feature>
<accession>A0ABT5ZWJ4</accession>
<dbReference type="PANTHER" id="PTHR42929:SF1">
    <property type="entry name" value="INNER MEMBRANE ABC TRANSPORTER PERMEASE PROTEIN YDCU-RELATED"/>
    <property type="match status" value="1"/>
</dbReference>
<reference evidence="11 12" key="1">
    <citation type="submission" date="2023-03" db="EMBL/GenBank/DDBJ databases">
        <title>Draft genome sequence of Streptomyces sp. RB6PN23 isolated from peat swamp forest in Thailand.</title>
        <authorList>
            <person name="Klaysubun C."/>
            <person name="Duangmal K."/>
        </authorList>
    </citation>
    <scope>NUCLEOTIDE SEQUENCE [LARGE SCALE GENOMIC DNA]</scope>
    <source>
        <strain evidence="11 12">RB6PN23</strain>
    </source>
</reference>
<keyword evidence="3 8" id="KW-0813">Transport</keyword>
<evidence type="ECO:0000256" key="5">
    <source>
        <dbReference type="ARBA" id="ARBA00022692"/>
    </source>
</evidence>
<dbReference type="Gene3D" id="1.10.3720.10">
    <property type="entry name" value="MetI-like"/>
    <property type="match status" value="1"/>
</dbReference>
<organism evidence="11 12">
    <name type="scientific">Streptomyces silvisoli</name>
    <dbReference type="NCBI Taxonomy" id="3034235"/>
    <lineage>
        <taxon>Bacteria</taxon>
        <taxon>Bacillati</taxon>
        <taxon>Actinomycetota</taxon>
        <taxon>Actinomycetes</taxon>
        <taxon>Kitasatosporales</taxon>
        <taxon>Streptomycetaceae</taxon>
        <taxon>Streptomyces</taxon>
    </lineage>
</organism>
<name>A0ABT5ZWJ4_9ACTN</name>
<dbReference type="EMBL" id="JARJBC010000038">
    <property type="protein sequence ID" value="MDF3294192.1"/>
    <property type="molecule type" value="Genomic_DNA"/>
</dbReference>
<feature type="transmembrane region" description="Helical" evidence="8">
    <location>
        <begin position="248"/>
        <end position="266"/>
    </location>
</feature>
<feature type="compositionally biased region" description="Low complexity" evidence="9">
    <location>
        <begin position="19"/>
        <end position="28"/>
    </location>
</feature>
<dbReference type="Proteomes" id="UP001216579">
    <property type="component" value="Unassembled WGS sequence"/>
</dbReference>
<evidence type="ECO:0000256" key="7">
    <source>
        <dbReference type="ARBA" id="ARBA00023136"/>
    </source>
</evidence>
<dbReference type="InterPro" id="IPR000515">
    <property type="entry name" value="MetI-like"/>
</dbReference>
<dbReference type="InterPro" id="IPR035906">
    <property type="entry name" value="MetI-like_sf"/>
</dbReference>
<comment type="caution">
    <text evidence="11">The sequence shown here is derived from an EMBL/GenBank/DDBJ whole genome shotgun (WGS) entry which is preliminary data.</text>
</comment>
<sequence>MTMERSSSFEAGGGRQAGVTAVAPTPAADRPVGPPPDERRPRRNLTPWILLLPGLLWLVVFFLVPILTSVSASVQQGDYDDGFKLTWHWANYADAITKYGPQYLHSGIYSVLCTVVCLLLGYPVAYFIAFKGGRWKSLLMALVIVPSFTSFLIRTIAWKTILADNSPLVRLLSDLHLLKVTAALGWTVGDHVLASPAAVVCGMVYNFLPFTILPLYTSLEKIDPRLHEAGHDLYCNTFTTWRRVTLPLSMPGVIGGTLLTFIPAVGDYINAQLLGNPNTGVVGQKIEDLFLRNTQGYPVGSAISVVMMVGTLVLVMSYIRKAGTEDLI</sequence>
<dbReference type="PANTHER" id="PTHR42929">
    <property type="entry name" value="INNER MEMBRANE ABC TRANSPORTER PERMEASE PROTEIN YDCU-RELATED-RELATED"/>
    <property type="match status" value="1"/>
</dbReference>
<evidence type="ECO:0000256" key="2">
    <source>
        <dbReference type="ARBA" id="ARBA00007069"/>
    </source>
</evidence>
<evidence type="ECO:0000256" key="1">
    <source>
        <dbReference type="ARBA" id="ARBA00004651"/>
    </source>
</evidence>
<feature type="domain" description="ABC transmembrane type-1" evidence="10">
    <location>
        <begin position="103"/>
        <end position="318"/>
    </location>
</feature>